<organism evidence="2 3">
    <name type="scientific">Taibaiella chishuiensis</name>
    <dbReference type="NCBI Taxonomy" id="1434707"/>
    <lineage>
        <taxon>Bacteria</taxon>
        <taxon>Pseudomonadati</taxon>
        <taxon>Bacteroidota</taxon>
        <taxon>Chitinophagia</taxon>
        <taxon>Chitinophagales</taxon>
        <taxon>Chitinophagaceae</taxon>
        <taxon>Taibaiella</taxon>
    </lineage>
</organism>
<evidence type="ECO:0000256" key="1">
    <source>
        <dbReference type="SAM" id="Phobius"/>
    </source>
</evidence>
<dbReference type="RefSeq" id="WP_181358515.1">
    <property type="nucleotide sequence ID" value="NZ_PYGD01000008.1"/>
</dbReference>
<name>A0A2P8CZ80_9BACT</name>
<accession>A0A2P8CZ80</accession>
<reference evidence="2 3" key="1">
    <citation type="submission" date="2018-03" db="EMBL/GenBank/DDBJ databases">
        <title>Genomic Encyclopedia of Type Strains, Phase III (KMG-III): the genomes of soil and plant-associated and newly described type strains.</title>
        <authorList>
            <person name="Whitman W."/>
        </authorList>
    </citation>
    <scope>NUCLEOTIDE SEQUENCE [LARGE SCALE GENOMIC DNA]</scope>
    <source>
        <strain evidence="2 3">CGMCC 1.12700</strain>
    </source>
</reference>
<keyword evidence="3" id="KW-1185">Reference proteome</keyword>
<keyword evidence="1" id="KW-0472">Membrane</keyword>
<feature type="transmembrane region" description="Helical" evidence="1">
    <location>
        <begin position="33"/>
        <end position="49"/>
    </location>
</feature>
<sequence>MIKKYFIALLLIAFFSLAGIAVAETFGRGYGFLFSLMIAPVIFLIRKFDSFRA</sequence>
<keyword evidence="1" id="KW-0812">Transmembrane</keyword>
<proteinExistence type="predicted"/>
<dbReference type="EMBL" id="PYGD01000008">
    <property type="protein sequence ID" value="PSK90282.1"/>
    <property type="molecule type" value="Genomic_DNA"/>
</dbReference>
<evidence type="ECO:0000313" key="2">
    <source>
        <dbReference type="EMBL" id="PSK90282.1"/>
    </source>
</evidence>
<gene>
    <name evidence="2" type="ORF">B0I18_10810</name>
</gene>
<evidence type="ECO:0000313" key="3">
    <source>
        <dbReference type="Proteomes" id="UP000240572"/>
    </source>
</evidence>
<dbReference type="AlphaFoldDB" id="A0A2P8CZ80"/>
<comment type="caution">
    <text evidence="2">The sequence shown here is derived from an EMBL/GenBank/DDBJ whole genome shotgun (WGS) entry which is preliminary data.</text>
</comment>
<protein>
    <submittedName>
        <fullName evidence="2">Uncharacterized protein</fullName>
    </submittedName>
</protein>
<keyword evidence="1" id="KW-1133">Transmembrane helix</keyword>
<dbReference type="Proteomes" id="UP000240572">
    <property type="component" value="Unassembled WGS sequence"/>
</dbReference>